<protein>
    <recommendedName>
        <fullName evidence="2">F-box domain-containing protein</fullName>
    </recommendedName>
</protein>
<evidence type="ECO:0000313" key="4">
    <source>
        <dbReference type="Proteomes" id="UP000799440"/>
    </source>
</evidence>
<feature type="region of interest" description="Disordered" evidence="1">
    <location>
        <begin position="1"/>
        <end position="29"/>
    </location>
</feature>
<dbReference type="InterPro" id="IPR001810">
    <property type="entry name" value="F-box_dom"/>
</dbReference>
<evidence type="ECO:0000256" key="1">
    <source>
        <dbReference type="SAM" id="MobiDB-lite"/>
    </source>
</evidence>
<dbReference type="PROSITE" id="PS50181">
    <property type="entry name" value="FBOX"/>
    <property type="match status" value="1"/>
</dbReference>
<sequence length="209" mass="23723">MPKRKRGRHGRPPRSDEVKDAHDPRSANPVTLWTIPPELPLMVYQYLEQYDLRTMARCCKLFNVETLPLLFKRLYTIDLSRLQNRSAGIQPGPYTKLEDLTPAAVHTVSIRVKTDLTPDSELSVRVGELLALFPDDSIQSFWVHRQCLFPRSASDSLATFVRRQRSKSESLVVPMRMGSNTSDSDVANDLGIYLETPDKAKLFLSPGCH</sequence>
<feature type="domain" description="F-box" evidence="2">
    <location>
        <begin position="29"/>
        <end position="74"/>
    </location>
</feature>
<accession>A0A6A6VMF5</accession>
<gene>
    <name evidence="3" type="ORF">M011DRAFT_5275</name>
</gene>
<feature type="compositionally biased region" description="Basic and acidic residues" evidence="1">
    <location>
        <begin position="13"/>
        <end position="25"/>
    </location>
</feature>
<dbReference type="Proteomes" id="UP000799440">
    <property type="component" value="Unassembled WGS sequence"/>
</dbReference>
<keyword evidence="4" id="KW-1185">Reference proteome</keyword>
<feature type="compositionally biased region" description="Basic residues" evidence="1">
    <location>
        <begin position="1"/>
        <end position="12"/>
    </location>
</feature>
<reference evidence="3" key="1">
    <citation type="journal article" date="2020" name="Stud. Mycol.">
        <title>101 Dothideomycetes genomes: a test case for predicting lifestyles and emergence of pathogens.</title>
        <authorList>
            <person name="Haridas S."/>
            <person name="Albert R."/>
            <person name="Binder M."/>
            <person name="Bloem J."/>
            <person name="Labutti K."/>
            <person name="Salamov A."/>
            <person name="Andreopoulos B."/>
            <person name="Baker S."/>
            <person name="Barry K."/>
            <person name="Bills G."/>
            <person name="Bluhm B."/>
            <person name="Cannon C."/>
            <person name="Castanera R."/>
            <person name="Culley D."/>
            <person name="Daum C."/>
            <person name="Ezra D."/>
            <person name="Gonzalez J."/>
            <person name="Henrissat B."/>
            <person name="Kuo A."/>
            <person name="Liang C."/>
            <person name="Lipzen A."/>
            <person name="Lutzoni F."/>
            <person name="Magnuson J."/>
            <person name="Mondo S."/>
            <person name="Nolan M."/>
            <person name="Ohm R."/>
            <person name="Pangilinan J."/>
            <person name="Park H.-J."/>
            <person name="Ramirez L."/>
            <person name="Alfaro M."/>
            <person name="Sun H."/>
            <person name="Tritt A."/>
            <person name="Yoshinaga Y."/>
            <person name="Zwiers L.-H."/>
            <person name="Turgeon B."/>
            <person name="Goodwin S."/>
            <person name="Spatafora J."/>
            <person name="Crous P."/>
            <person name="Grigoriev I."/>
        </authorList>
    </citation>
    <scope>NUCLEOTIDE SEQUENCE</scope>
    <source>
        <strain evidence="3">CBS 119925</strain>
    </source>
</reference>
<dbReference type="SUPFAM" id="SSF81383">
    <property type="entry name" value="F-box domain"/>
    <property type="match status" value="1"/>
</dbReference>
<proteinExistence type="predicted"/>
<organism evidence="3 4">
    <name type="scientific">Sporormia fimetaria CBS 119925</name>
    <dbReference type="NCBI Taxonomy" id="1340428"/>
    <lineage>
        <taxon>Eukaryota</taxon>
        <taxon>Fungi</taxon>
        <taxon>Dikarya</taxon>
        <taxon>Ascomycota</taxon>
        <taxon>Pezizomycotina</taxon>
        <taxon>Dothideomycetes</taxon>
        <taxon>Pleosporomycetidae</taxon>
        <taxon>Pleosporales</taxon>
        <taxon>Sporormiaceae</taxon>
        <taxon>Sporormia</taxon>
    </lineage>
</organism>
<name>A0A6A6VMF5_9PLEO</name>
<evidence type="ECO:0000313" key="3">
    <source>
        <dbReference type="EMBL" id="KAF2751778.1"/>
    </source>
</evidence>
<dbReference type="InterPro" id="IPR036047">
    <property type="entry name" value="F-box-like_dom_sf"/>
</dbReference>
<evidence type="ECO:0000259" key="2">
    <source>
        <dbReference type="PROSITE" id="PS50181"/>
    </source>
</evidence>
<dbReference type="EMBL" id="MU006561">
    <property type="protein sequence ID" value="KAF2751778.1"/>
    <property type="molecule type" value="Genomic_DNA"/>
</dbReference>
<dbReference type="AlphaFoldDB" id="A0A6A6VMF5"/>